<evidence type="ECO:0000256" key="1">
    <source>
        <dbReference type="SAM" id="Coils"/>
    </source>
</evidence>
<evidence type="ECO:0000313" key="5">
    <source>
        <dbReference type="Proteomes" id="UP000294644"/>
    </source>
</evidence>
<dbReference type="Pfam" id="PF07494">
    <property type="entry name" value="Reg_prop"/>
    <property type="match status" value="1"/>
</dbReference>
<dbReference type="Pfam" id="PF06580">
    <property type="entry name" value="His_kinase"/>
    <property type="match status" value="1"/>
</dbReference>
<gene>
    <name evidence="4" type="ORF">E0F91_10985</name>
</gene>
<dbReference type="OrthoDB" id="9809670at2"/>
<dbReference type="InterPro" id="IPR011047">
    <property type="entry name" value="Quinoprotein_ADH-like_sf"/>
</dbReference>
<dbReference type="PANTHER" id="PTHR34220:SF7">
    <property type="entry name" value="SENSOR HISTIDINE KINASE YPDA"/>
    <property type="match status" value="1"/>
</dbReference>
<dbReference type="PROSITE" id="PS51257">
    <property type="entry name" value="PROKAR_LIPOPROTEIN"/>
    <property type="match status" value="1"/>
</dbReference>
<reference evidence="4 5" key="1">
    <citation type="submission" date="2019-03" db="EMBL/GenBank/DDBJ databases">
        <title>Flavobacterium LB-D12 sp. nov., isolated from arctic soil.</title>
        <authorList>
            <person name="Chaudhary D.K."/>
        </authorList>
    </citation>
    <scope>NUCLEOTIDE SEQUENCE [LARGE SCALE GENOMIC DNA]</scope>
    <source>
        <strain evidence="4 5">LB-D12</strain>
    </source>
</reference>
<accession>A0A4R5CSQ2</accession>
<name>A0A4R5CSQ2_9FLAO</name>
<keyword evidence="2" id="KW-0472">Membrane</keyword>
<evidence type="ECO:0000313" key="4">
    <source>
        <dbReference type="EMBL" id="TDE03306.1"/>
    </source>
</evidence>
<keyword evidence="4" id="KW-0418">Kinase</keyword>
<dbReference type="SUPFAM" id="SSF50998">
    <property type="entry name" value="Quinoprotein alcohol dehydrogenase-like"/>
    <property type="match status" value="1"/>
</dbReference>
<evidence type="ECO:0000259" key="3">
    <source>
        <dbReference type="Pfam" id="PF06580"/>
    </source>
</evidence>
<feature type="domain" description="Signal transduction histidine kinase internal region" evidence="3">
    <location>
        <begin position="800"/>
        <end position="880"/>
    </location>
</feature>
<proteinExistence type="predicted"/>
<dbReference type="Proteomes" id="UP000294644">
    <property type="component" value="Unassembled WGS sequence"/>
</dbReference>
<dbReference type="InterPro" id="IPR036890">
    <property type="entry name" value="HATPase_C_sf"/>
</dbReference>
<dbReference type="InterPro" id="IPR011110">
    <property type="entry name" value="Reg_prop"/>
</dbReference>
<feature type="coiled-coil region" evidence="1">
    <location>
        <begin position="781"/>
        <end position="808"/>
    </location>
</feature>
<sequence length="993" mass="114106">MRLKIKYPFYLLILFYSCIWGQIKPSRNYTTADGLPNNAVRSLYLDKNSDLWIGTENGISKLENGSFTNLPLPESIANKSCWDISQDENGDMWFASYGGGVYKFDGINFTFLNKKNGLPVDRVRKLFSHNGKMYIGTELGVAIIDIKTNRVFSPKGIKPHFGVFIVTDFFIHKNQIYFSTSNEGLFKISTINNVPTIEHVLNYQNVFSLGYYNNILFSGNKGFVNYFKIEDVISQKIKTQTFGKTTVWDFTKDNKNIIYAAAWGIYDLSGGLFQVKNNQLQNISEEYGIDSKNLLSVVCNNKKNILYVGSKDKGIYEIHLDETIDYNPFNDKAIVDFETLDSEKIILHQDGISFLDANNSISKIISAFDFKKFEIAYINNSKQRLPNHADGFYELNYNIPAPEIEFYEILKHQKSLWITSNIGVFEMNFEGKIINYLPIHSYKIGFTSDNQFIETIPYAGVRVYDDVYHLKAKHFSEIDKNTPLDVVGIVNSNDKTYLISVFQGLFVHQNHKFQSLLKANMWKESKLKFITKNKKGNLIIASEFGAVSVIDDSNSFRILQTIPKNQIIGNTITFLESYKDFILIGTEKGINIYRNGIIQLFDKEQGLKDAVISSSHIFEKQLYLGTKKGFYTIDLHKLTANKNTVSSIEIRSIAINSIPMSATNYRWFTYNSNELVCDYQHNTIAVDFVPKGHSFPNKLKFRYRLKKTNRWSPYSEKPFIYLSYLPNDTYHLEIEVLDLNAGKTSRFNILKIRIQPPFWKTVWFYGLLGTLLVLGIVFIILRIKKRAVQKAETENQIAKAKLETLLSQMNPHFTFNALNTIQSFVFNKDAHNSAVYISEVASLMRQTLDNSASQTITIADEIEYLRTYIAIENQRFDNRIQFEILLDDAMNKEAVEIPTMLLQPFVENIFKHAFDDESLHPAFKIDFVLLQKELLQIAISDNGKGKTKAIKNHFSRGILIATERLKIMQPTNFDPIQIDFSETGTTVKIRLII</sequence>
<keyword evidence="2" id="KW-1133">Transmembrane helix</keyword>
<dbReference type="Gene3D" id="3.30.565.10">
    <property type="entry name" value="Histidine kinase-like ATPase, C-terminal domain"/>
    <property type="match status" value="1"/>
</dbReference>
<dbReference type="SUPFAM" id="SSF63829">
    <property type="entry name" value="Calcium-dependent phosphotriesterase"/>
    <property type="match status" value="1"/>
</dbReference>
<comment type="caution">
    <text evidence="4">The sequence shown here is derived from an EMBL/GenBank/DDBJ whole genome shotgun (WGS) entry which is preliminary data.</text>
</comment>
<keyword evidence="1" id="KW-0175">Coiled coil</keyword>
<keyword evidence="4" id="KW-0808">Transferase</keyword>
<organism evidence="4 5">
    <name type="scientific">Flavobacterium sandaracinum</name>
    <dbReference type="NCBI Taxonomy" id="2541733"/>
    <lineage>
        <taxon>Bacteria</taxon>
        <taxon>Pseudomonadati</taxon>
        <taxon>Bacteroidota</taxon>
        <taxon>Flavobacteriia</taxon>
        <taxon>Flavobacteriales</taxon>
        <taxon>Flavobacteriaceae</taxon>
        <taxon>Flavobacterium</taxon>
    </lineage>
</organism>
<protein>
    <submittedName>
        <fullName evidence="4">Histidine kinase</fullName>
    </submittedName>
</protein>
<dbReference type="Gene3D" id="2.60.40.10">
    <property type="entry name" value="Immunoglobulins"/>
    <property type="match status" value="1"/>
</dbReference>
<dbReference type="AlphaFoldDB" id="A0A4R5CSQ2"/>
<dbReference type="RefSeq" id="WP_132066585.1">
    <property type="nucleotide sequence ID" value="NZ_SMFN01000012.1"/>
</dbReference>
<dbReference type="Gene3D" id="2.130.10.10">
    <property type="entry name" value="YVTN repeat-like/Quinoprotein amine dehydrogenase"/>
    <property type="match status" value="2"/>
</dbReference>
<keyword evidence="2" id="KW-0812">Transmembrane</keyword>
<dbReference type="InterPro" id="IPR010559">
    <property type="entry name" value="Sig_transdc_His_kin_internal"/>
</dbReference>
<dbReference type="InterPro" id="IPR050640">
    <property type="entry name" value="Bact_2-comp_sensor_kinase"/>
</dbReference>
<feature type="transmembrane region" description="Helical" evidence="2">
    <location>
        <begin position="762"/>
        <end position="781"/>
    </location>
</feature>
<evidence type="ECO:0000256" key="2">
    <source>
        <dbReference type="SAM" id="Phobius"/>
    </source>
</evidence>
<dbReference type="GO" id="GO:0016020">
    <property type="term" value="C:membrane"/>
    <property type="evidence" value="ECO:0007669"/>
    <property type="project" value="InterPro"/>
</dbReference>
<dbReference type="InterPro" id="IPR015943">
    <property type="entry name" value="WD40/YVTN_repeat-like_dom_sf"/>
</dbReference>
<dbReference type="GO" id="GO:0000155">
    <property type="term" value="F:phosphorelay sensor kinase activity"/>
    <property type="evidence" value="ECO:0007669"/>
    <property type="project" value="InterPro"/>
</dbReference>
<keyword evidence="5" id="KW-1185">Reference proteome</keyword>
<dbReference type="PANTHER" id="PTHR34220">
    <property type="entry name" value="SENSOR HISTIDINE KINASE YPDA"/>
    <property type="match status" value="1"/>
</dbReference>
<dbReference type="EMBL" id="SMFN01000012">
    <property type="protein sequence ID" value="TDE03306.1"/>
    <property type="molecule type" value="Genomic_DNA"/>
</dbReference>
<dbReference type="InterPro" id="IPR013783">
    <property type="entry name" value="Ig-like_fold"/>
</dbReference>